<evidence type="ECO:0000256" key="3">
    <source>
        <dbReference type="ARBA" id="ARBA00023163"/>
    </source>
</evidence>
<dbReference type="Gene3D" id="1.20.120.530">
    <property type="entry name" value="GntR ligand-binding domain-like"/>
    <property type="match status" value="1"/>
</dbReference>
<dbReference type="InterPro" id="IPR000524">
    <property type="entry name" value="Tscrpt_reg_HTH_GntR"/>
</dbReference>
<feature type="domain" description="HTH gntR-type" evidence="4">
    <location>
        <begin position="13"/>
        <end position="81"/>
    </location>
</feature>
<dbReference type="InterPro" id="IPR036388">
    <property type="entry name" value="WH-like_DNA-bd_sf"/>
</dbReference>
<keyword evidence="1" id="KW-0805">Transcription regulation</keyword>
<evidence type="ECO:0000313" key="5">
    <source>
        <dbReference type="EMBL" id="EMD84391.1"/>
    </source>
</evidence>
<dbReference type="PRINTS" id="PR00035">
    <property type="entry name" value="HTHGNTR"/>
</dbReference>
<dbReference type="Gene3D" id="1.10.10.10">
    <property type="entry name" value="Winged helix-like DNA-binding domain superfamily/Winged helix DNA-binding domain"/>
    <property type="match status" value="1"/>
</dbReference>
<dbReference type="SMART" id="SM00345">
    <property type="entry name" value="HTH_GNTR"/>
    <property type="match status" value="1"/>
</dbReference>
<dbReference type="SUPFAM" id="SSF46785">
    <property type="entry name" value="Winged helix' DNA-binding domain"/>
    <property type="match status" value="1"/>
</dbReference>
<dbReference type="GO" id="GO:0003677">
    <property type="term" value="F:DNA binding"/>
    <property type="evidence" value="ECO:0007669"/>
    <property type="project" value="UniProtKB-KW"/>
</dbReference>
<gene>
    <name evidence="5" type="ORF">C725_0321</name>
</gene>
<dbReference type="InterPro" id="IPR008920">
    <property type="entry name" value="TF_FadR/GntR_C"/>
</dbReference>
<reference evidence="5 6" key="1">
    <citation type="journal article" date="2013" name="Genome Announc.">
        <title>Draft Genome Sequence of Strain JLT2015T, Belonging to the Family Sphingomonadaceae of the Alphaproteobacteria.</title>
        <authorList>
            <person name="Tang K."/>
            <person name="Liu K."/>
            <person name="Li S."/>
            <person name="Jiao N."/>
        </authorList>
    </citation>
    <scope>NUCLEOTIDE SEQUENCE [LARGE SCALE GENOMIC DNA]</scope>
    <source>
        <strain evidence="5 6">JLT2015</strain>
    </source>
</reference>
<organism evidence="5 6">
    <name type="scientific">Pacificimonas flava</name>
    <dbReference type="NCBI Taxonomy" id="1234595"/>
    <lineage>
        <taxon>Bacteria</taxon>
        <taxon>Pseudomonadati</taxon>
        <taxon>Pseudomonadota</taxon>
        <taxon>Alphaproteobacteria</taxon>
        <taxon>Sphingomonadales</taxon>
        <taxon>Sphingosinicellaceae</taxon>
        <taxon>Pacificimonas</taxon>
    </lineage>
</organism>
<keyword evidence="2" id="KW-0238">DNA-binding</keyword>
<dbReference type="InterPro" id="IPR036390">
    <property type="entry name" value="WH_DNA-bd_sf"/>
</dbReference>
<comment type="caution">
    <text evidence="5">The sequence shown here is derived from an EMBL/GenBank/DDBJ whole genome shotgun (WGS) entry which is preliminary data.</text>
</comment>
<dbReference type="CDD" id="cd07377">
    <property type="entry name" value="WHTH_GntR"/>
    <property type="match status" value="1"/>
</dbReference>
<evidence type="ECO:0000313" key="6">
    <source>
        <dbReference type="Proteomes" id="UP000011717"/>
    </source>
</evidence>
<accession>M2TRJ4</accession>
<dbReference type="SMART" id="SM00895">
    <property type="entry name" value="FCD"/>
    <property type="match status" value="1"/>
</dbReference>
<keyword evidence="3" id="KW-0804">Transcription</keyword>
<evidence type="ECO:0000259" key="4">
    <source>
        <dbReference type="PROSITE" id="PS50949"/>
    </source>
</evidence>
<keyword evidence="6" id="KW-1185">Reference proteome</keyword>
<dbReference type="GO" id="GO:0003700">
    <property type="term" value="F:DNA-binding transcription factor activity"/>
    <property type="evidence" value="ECO:0007669"/>
    <property type="project" value="InterPro"/>
</dbReference>
<dbReference type="PATRIC" id="fig|1234595.3.peg.320"/>
<evidence type="ECO:0000256" key="2">
    <source>
        <dbReference type="ARBA" id="ARBA00023125"/>
    </source>
</evidence>
<name>M2TRJ4_9SPHN</name>
<dbReference type="AlphaFoldDB" id="M2TRJ4"/>
<dbReference type="Pfam" id="PF07729">
    <property type="entry name" value="FCD"/>
    <property type="match status" value="1"/>
</dbReference>
<dbReference type="PANTHER" id="PTHR43537">
    <property type="entry name" value="TRANSCRIPTIONAL REGULATOR, GNTR FAMILY"/>
    <property type="match status" value="1"/>
</dbReference>
<dbReference type="PROSITE" id="PS50949">
    <property type="entry name" value="HTH_GNTR"/>
    <property type="match status" value="1"/>
</dbReference>
<dbReference type="OrthoDB" id="9028214at2"/>
<dbReference type="InterPro" id="IPR011711">
    <property type="entry name" value="GntR_C"/>
</dbReference>
<dbReference type="PANTHER" id="PTHR43537:SF44">
    <property type="entry name" value="GNTR FAMILY REGULATORY PROTEIN"/>
    <property type="match status" value="1"/>
</dbReference>
<dbReference type="Pfam" id="PF00392">
    <property type="entry name" value="GntR"/>
    <property type="match status" value="1"/>
</dbReference>
<dbReference type="SUPFAM" id="SSF48008">
    <property type="entry name" value="GntR ligand-binding domain-like"/>
    <property type="match status" value="1"/>
</dbReference>
<protein>
    <submittedName>
        <fullName evidence="5">Transcriptional regulatory protein</fullName>
    </submittedName>
</protein>
<dbReference type="Proteomes" id="UP000011717">
    <property type="component" value="Unassembled WGS sequence"/>
</dbReference>
<proteinExistence type="predicted"/>
<dbReference type="EMBL" id="AMRV01000001">
    <property type="protein sequence ID" value="EMD84391.1"/>
    <property type="molecule type" value="Genomic_DNA"/>
</dbReference>
<sequence length="245" mass="26948">MSSHFQKYTDSTLSSHDQVARALGTDIIAGIYPPGSKIPAEAEILERFGISRTVLREVLKTLTAKGLIVSKTRVGTKVLDQSNWNMFDSDVLSWKVAHGFDAEFRRELAEIRLAIEPEAAALCADRATPEQIAALRESIEEMGESSLSRIAFAEADLRFHQRIGDASGNMMMRAISAIIETALVASFTMSSPVDEKAEHKKSVRLHRAIVDAIEAGDAAAAREAMRKTIGHGKQRISRAEKRKET</sequence>
<evidence type="ECO:0000256" key="1">
    <source>
        <dbReference type="ARBA" id="ARBA00023015"/>
    </source>
</evidence>